<reference evidence="2 3" key="1">
    <citation type="submission" date="2019-06" db="EMBL/GenBank/DDBJ databases">
        <title>WGS assembly of Gossypium darwinii.</title>
        <authorList>
            <person name="Chen Z.J."/>
            <person name="Sreedasyam A."/>
            <person name="Ando A."/>
            <person name="Song Q."/>
            <person name="De L."/>
            <person name="Hulse-Kemp A."/>
            <person name="Ding M."/>
            <person name="Ye W."/>
            <person name="Kirkbride R."/>
            <person name="Jenkins J."/>
            <person name="Plott C."/>
            <person name="Lovell J."/>
            <person name="Lin Y.-M."/>
            <person name="Vaughn R."/>
            <person name="Liu B."/>
            <person name="Li W."/>
            <person name="Simpson S."/>
            <person name="Scheffler B."/>
            <person name="Saski C."/>
            <person name="Grover C."/>
            <person name="Hu G."/>
            <person name="Conover J."/>
            <person name="Carlson J."/>
            <person name="Shu S."/>
            <person name="Boston L."/>
            <person name="Williams M."/>
            <person name="Peterson D."/>
            <person name="Mcgee K."/>
            <person name="Jones D."/>
            <person name="Wendel J."/>
            <person name="Stelly D."/>
            <person name="Grimwood J."/>
            <person name="Schmutz J."/>
        </authorList>
    </citation>
    <scope>NUCLEOTIDE SEQUENCE [LARGE SCALE GENOMIC DNA]</scope>
    <source>
        <strain evidence="2">1808015.09</strain>
    </source>
</reference>
<dbReference type="EMBL" id="CM017699">
    <property type="protein sequence ID" value="TYG89109.1"/>
    <property type="molecule type" value="Genomic_DNA"/>
</dbReference>
<accession>A0A5D2E746</accession>
<gene>
    <name evidence="2" type="ORF">ES288_A12G073700v1</name>
</gene>
<name>A0A5D2E746_GOSDA</name>
<feature type="transmembrane region" description="Helical" evidence="1">
    <location>
        <begin position="6"/>
        <end position="26"/>
    </location>
</feature>
<dbReference type="Proteomes" id="UP000323506">
    <property type="component" value="Chromosome A12"/>
</dbReference>
<keyword evidence="1" id="KW-1133">Transmembrane helix</keyword>
<keyword evidence="1" id="KW-0812">Transmembrane</keyword>
<sequence length="42" mass="4957">MKYTLIFSHFFQLFSFAFTHFGLVLCSSSLLHRWGLEGTISW</sequence>
<evidence type="ECO:0000313" key="2">
    <source>
        <dbReference type="EMBL" id="TYG89109.1"/>
    </source>
</evidence>
<keyword evidence="1" id="KW-0472">Membrane</keyword>
<evidence type="ECO:0000256" key="1">
    <source>
        <dbReference type="SAM" id="Phobius"/>
    </source>
</evidence>
<organism evidence="2 3">
    <name type="scientific">Gossypium darwinii</name>
    <name type="common">Darwin's cotton</name>
    <name type="synonym">Gossypium barbadense var. darwinii</name>
    <dbReference type="NCBI Taxonomy" id="34276"/>
    <lineage>
        <taxon>Eukaryota</taxon>
        <taxon>Viridiplantae</taxon>
        <taxon>Streptophyta</taxon>
        <taxon>Embryophyta</taxon>
        <taxon>Tracheophyta</taxon>
        <taxon>Spermatophyta</taxon>
        <taxon>Magnoliopsida</taxon>
        <taxon>eudicotyledons</taxon>
        <taxon>Gunneridae</taxon>
        <taxon>Pentapetalae</taxon>
        <taxon>rosids</taxon>
        <taxon>malvids</taxon>
        <taxon>Malvales</taxon>
        <taxon>Malvaceae</taxon>
        <taxon>Malvoideae</taxon>
        <taxon>Gossypium</taxon>
    </lineage>
</organism>
<evidence type="ECO:0000313" key="3">
    <source>
        <dbReference type="Proteomes" id="UP000323506"/>
    </source>
</evidence>
<protein>
    <submittedName>
        <fullName evidence="2">Uncharacterized protein</fullName>
    </submittedName>
</protein>
<dbReference type="AlphaFoldDB" id="A0A5D2E746"/>
<keyword evidence="3" id="KW-1185">Reference proteome</keyword>
<proteinExistence type="predicted"/>